<dbReference type="GO" id="GO:0045881">
    <property type="term" value="P:positive regulation of sporulation resulting in formation of a cellular spore"/>
    <property type="evidence" value="ECO:0007669"/>
    <property type="project" value="TreeGrafter"/>
</dbReference>
<evidence type="ECO:0000256" key="1">
    <source>
        <dbReference type="ARBA" id="ARBA00006295"/>
    </source>
</evidence>
<evidence type="ECO:0000256" key="2">
    <source>
        <dbReference type="ARBA" id="ARBA00022829"/>
    </source>
</evidence>
<evidence type="ECO:0000256" key="4">
    <source>
        <dbReference type="SAM" id="MobiDB-lite"/>
    </source>
</evidence>
<dbReference type="InterPro" id="IPR036086">
    <property type="entry name" value="ParB/Sulfiredoxin_sf"/>
</dbReference>
<feature type="compositionally biased region" description="Acidic residues" evidence="4">
    <location>
        <begin position="308"/>
        <end position="321"/>
    </location>
</feature>
<keyword evidence="3" id="KW-0238">DNA-binding</keyword>
<dbReference type="Gene3D" id="1.10.10.2830">
    <property type="match status" value="1"/>
</dbReference>
<dbReference type="GO" id="GO:0005694">
    <property type="term" value="C:chromosome"/>
    <property type="evidence" value="ECO:0007669"/>
    <property type="project" value="TreeGrafter"/>
</dbReference>
<dbReference type="FunFam" id="1.10.10.2830:FF:000001">
    <property type="entry name" value="Chromosome partitioning protein ParB"/>
    <property type="match status" value="1"/>
</dbReference>
<dbReference type="SUPFAM" id="SSF109709">
    <property type="entry name" value="KorB DNA-binding domain-like"/>
    <property type="match status" value="1"/>
</dbReference>
<dbReference type="AlphaFoldDB" id="A0A2M6WKU0"/>
<dbReference type="CDD" id="cd16393">
    <property type="entry name" value="SPO0J_N"/>
    <property type="match status" value="1"/>
</dbReference>
<dbReference type="SUPFAM" id="SSF110849">
    <property type="entry name" value="ParB/Sulfiredoxin"/>
    <property type="match status" value="1"/>
</dbReference>
<dbReference type="GO" id="GO:0003677">
    <property type="term" value="F:DNA binding"/>
    <property type="evidence" value="ECO:0007669"/>
    <property type="project" value="UniProtKB-KW"/>
</dbReference>
<keyword evidence="2" id="KW-0159">Chromosome partition</keyword>
<dbReference type="SMART" id="SM00470">
    <property type="entry name" value="ParB"/>
    <property type="match status" value="1"/>
</dbReference>
<protein>
    <recommendedName>
        <fullName evidence="5">ParB-like N-terminal domain-containing protein</fullName>
    </recommendedName>
</protein>
<dbReference type="NCBIfam" id="TIGR00180">
    <property type="entry name" value="parB_part"/>
    <property type="match status" value="1"/>
</dbReference>
<dbReference type="InterPro" id="IPR041468">
    <property type="entry name" value="HTH_ParB/Spo0J"/>
</dbReference>
<feature type="non-terminal residue" evidence="6">
    <location>
        <position position="334"/>
    </location>
</feature>
<reference evidence="7" key="1">
    <citation type="submission" date="2017-09" db="EMBL/GenBank/DDBJ databases">
        <title>Depth-based differentiation of microbial function through sediment-hosted aquifers and enrichment of novel symbionts in the deep terrestrial subsurface.</title>
        <authorList>
            <person name="Probst A.J."/>
            <person name="Ladd B."/>
            <person name="Jarett J.K."/>
            <person name="Geller-Mcgrath D.E."/>
            <person name="Sieber C.M.K."/>
            <person name="Emerson J.B."/>
            <person name="Anantharaman K."/>
            <person name="Thomas B.C."/>
            <person name="Malmstrom R."/>
            <person name="Stieglmeier M."/>
            <person name="Klingl A."/>
            <person name="Woyke T."/>
            <person name="Ryan C.M."/>
            <person name="Banfield J.F."/>
        </authorList>
    </citation>
    <scope>NUCLEOTIDE SEQUENCE [LARGE SCALE GENOMIC DNA]</scope>
</reference>
<evidence type="ECO:0000313" key="7">
    <source>
        <dbReference type="Proteomes" id="UP000229112"/>
    </source>
</evidence>
<name>A0A2M6WKU0_9BACT</name>
<comment type="caution">
    <text evidence="6">The sequence shown here is derived from an EMBL/GenBank/DDBJ whole genome shotgun (WGS) entry which is preliminary data.</text>
</comment>
<evidence type="ECO:0000313" key="6">
    <source>
        <dbReference type="EMBL" id="PIT93421.1"/>
    </source>
</evidence>
<sequence length="334" mass="38144">MSLPPVSEQVFLIETSKISPNPFQPRSVFDDDKLRDLAESIREYGILQPLVVTKVEEETETGIQIHYQLIAGERRFRASMLIGLDRVPAVIRNIGLDRQRLELAIVENVQRADLNPIEAARAYARLQEEFNLTQREIAHRIGKSREVIANTMRLLNLPTKIQEAVSRGVIGESQARILLSIEDQKQQQILFEEIRDNSLSVRATKAKISYLKSIDRKKESDSSKTTSDSMIEIIKKQLETSLGTPVKVEQSGSTGRITIEFYSSEELQAIANRFKTQEIEVTPEVEEPLPKTEIEHQVRINIHKPEPEIEEIIDEISPDDDDRPKMPWEDNLAD</sequence>
<feature type="domain" description="ParB-like N-terminal" evidence="5">
    <location>
        <begin position="11"/>
        <end position="109"/>
    </location>
</feature>
<dbReference type="FunFam" id="3.90.1530.30:FF:000001">
    <property type="entry name" value="Chromosome partitioning protein ParB"/>
    <property type="match status" value="1"/>
</dbReference>
<proteinExistence type="inferred from homology"/>
<dbReference type="InterPro" id="IPR003115">
    <property type="entry name" value="ParB_N"/>
</dbReference>
<dbReference type="GO" id="GO:0007059">
    <property type="term" value="P:chromosome segregation"/>
    <property type="evidence" value="ECO:0007669"/>
    <property type="project" value="UniProtKB-KW"/>
</dbReference>
<dbReference type="Pfam" id="PF17762">
    <property type="entry name" value="HTH_ParB"/>
    <property type="match status" value="1"/>
</dbReference>
<evidence type="ECO:0000256" key="3">
    <source>
        <dbReference type="ARBA" id="ARBA00023125"/>
    </source>
</evidence>
<organism evidence="6 7">
    <name type="scientific">Candidatus Harrisonbacteria bacterium CG10_big_fil_rev_8_21_14_0_10_38_8</name>
    <dbReference type="NCBI Taxonomy" id="1974582"/>
    <lineage>
        <taxon>Bacteria</taxon>
        <taxon>Candidatus Harrisoniibacteriota</taxon>
    </lineage>
</organism>
<dbReference type="Proteomes" id="UP000229112">
    <property type="component" value="Unassembled WGS sequence"/>
</dbReference>
<comment type="similarity">
    <text evidence="1">Belongs to the ParB family.</text>
</comment>
<dbReference type="EMBL" id="PFAY01000001">
    <property type="protein sequence ID" value="PIT93421.1"/>
    <property type="molecule type" value="Genomic_DNA"/>
</dbReference>
<dbReference type="Pfam" id="PF02195">
    <property type="entry name" value="ParB_N"/>
    <property type="match status" value="1"/>
</dbReference>
<accession>A0A2M6WKU0</accession>
<dbReference type="InterPro" id="IPR057240">
    <property type="entry name" value="ParB_dimer_C"/>
</dbReference>
<dbReference type="InterPro" id="IPR050336">
    <property type="entry name" value="Chromosome_partition/occlusion"/>
</dbReference>
<evidence type="ECO:0000259" key="5">
    <source>
        <dbReference type="SMART" id="SM00470"/>
    </source>
</evidence>
<dbReference type="Gene3D" id="3.90.1530.30">
    <property type="match status" value="1"/>
</dbReference>
<feature type="region of interest" description="Disordered" evidence="4">
    <location>
        <begin position="302"/>
        <end position="334"/>
    </location>
</feature>
<gene>
    <name evidence="6" type="ORF">COU06_00070</name>
</gene>
<dbReference type="PANTHER" id="PTHR33375:SF1">
    <property type="entry name" value="CHROMOSOME-PARTITIONING PROTEIN PARB-RELATED"/>
    <property type="match status" value="1"/>
</dbReference>
<dbReference type="PANTHER" id="PTHR33375">
    <property type="entry name" value="CHROMOSOME-PARTITIONING PROTEIN PARB-RELATED"/>
    <property type="match status" value="1"/>
</dbReference>
<dbReference type="Pfam" id="PF23552">
    <property type="entry name" value="ParB_C"/>
    <property type="match status" value="1"/>
</dbReference>
<dbReference type="InterPro" id="IPR004437">
    <property type="entry name" value="ParB/RepB/Spo0J"/>
</dbReference>